<dbReference type="InterPro" id="IPR014407">
    <property type="entry name" value="McrC_bac"/>
</dbReference>
<dbReference type="RefSeq" id="WP_254083838.1">
    <property type="nucleotide sequence ID" value="NZ_JAHESE010000005.1"/>
</dbReference>
<keyword evidence="1" id="KW-0540">Nuclease</keyword>
<accession>A0AAP2DVQ4</accession>
<name>A0AAP2DVQ4_9BACT</name>
<keyword evidence="2" id="KW-1185">Reference proteome</keyword>
<dbReference type="EMBL" id="JAHESE010000005">
    <property type="protein sequence ID" value="MBT1708248.1"/>
    <property type="molecule type" value="Genomic_DNA"/>
</dbReference>
<dbReference type="EC" id="3.1.21.-" evidence="1"/>
<keyword evidence="1" id="KW-0378">Hydrolase</keyword>
<dbReference type="PANTHER" id="PTHR38733:SF1">
    <property type="entry name" value="TYPE IV METHYL-DIRECTED RESTRICTION ENZYME ECOKMCRBC"/>
    <property type="match status" value="1"/>
</dbReference>
<dbReference type="InterPro" id="IPR019292">
    <property type="entry name" value="McrC"/>
</dbReference>
<gene>
    <name evidence="1" type="primary">mcrC</name>
    <name evidence="1" type="ORF">KK062_08435</name>
</gene>
<reference evidence="1 2" key="1">
    <citation type="submission" date="2021-05" db="EMBL/GenBank/DDBJ databases">
        <title>A Polyphasic approach of four new species of the genus Ohtaekwangia: Ohtaekwangia histidinii sp. nov., Ohtaekwangia cretensis sp. nov., Ohtaekwangia indiensis sp. nov., Ohtaekwangia reichenbachii sp. nov. from diverse environment.</title>
        <authorList>
            <person name="Octaviana S."/>
        </authorList>
    </citation>
    <scope>NUCLEOTIDE SEQUENCE [LARGE SCALE GENOMIC DNA]</scope>
    <source>
        <strain evidence="1 2">PWU5</strain>
    </source>
</reference>
<sequence length="346" mass="40944">MKEIPIQNIYYLLCYAWDKLEERDLVAVNAQKFKDLPNLFARVLVSGLRFLFKRGLDRSYRSSIEECHGIKGKLQLMESIKRNSLAMARAYCAYDELTHDVLQNQLLKATIHQLLRYPKLDERNYDQLRPLYQHFHDVDDIRITSHDFSRVVLHRNNGFYKFLLNVARVLHENLLFHEAKGEWIFRDFVRDEEKMAALFEKFIYNFYRHEVGSRYTVASEYITWQAVPVGNSSLDFLPKMKTDVTLTDATRKLVIDAKYYKDAMVSRYDQEKFRSAHFFQVHAYVSNLLNDANAGRVVEGVLLYPTVTTDFDQTFQVRGQTISFRTIDLRKPWPELESDLLNRIIR</sequence>
<organism evidence="1 2">
    <name type="scientific">Dawidia cretensis</name>
    <dbReference type="NCBI Taxonomy" id="2782350"/>
    <lineage>
        <taxon>Bacteria</taxon>
        <taxon>Pseudomonadati</taxon>
        <taxon>Bacteroidota</taxon>
        <taxon>Cytophagia</taxon>
        <taxon>Cytophagales</taxon>
        <taxon>Chryseotaleaceae</taxon>
        <taxon>Dawidia</taxon>
    </lineage>
</organism>
<dbReference type="GO" id="GO:0016787">
    <property type="term" value="F:hydrolase activity"/>
    <property type="evidence" value="ECO:0007669"/>
    <property type="project" value="UniProtKB-KW"/>
</dbReference>
<dbReference type="PANTHER" id="PTHR38733">
    <property type="entry name" value="PROTEIN MCRC"/>
    <property type="match status" value="1"/>
</dbReference>
<comment type="caution">
    <text evidence="1">The sequence shown here is derived from an EMBL/GenBank/DDBJ whole genome shotgun (WGS) entry which is preliminary data.</text>
</comment>
<evidence type="ECO:0000313" key="1">
    <source>
        <dbReference type="EMBL" id="MBT1708248.1"/>
    </source>
</evidence>
<dbReference type="NCBIfam" id="NF007277">
    <property type="entry name" value="PRK09736.1"/>
    <property type="match status" value="1"/>
</dbReference>
<dbReference type="PIRSF" id="PIRSF003109">
    <property type="entry name" value="McrC"/>
    <property type="match status" value="1"/>
</dbReference>
<protein>
    <submittedName>
        <fullName evidence="1">5-methylcytosine-specific restriction endonuclease system specificity protein McrC</fullName>
        <ecNumber evidence="1">3.1.21.-</ecNumber>
    </submittedName>
</protein>
<dbReference type="Proteomes" id="UP001319080">
    <property type="component" value="Unassembled WGS sequence"/>
</dbReference>
<dbReference type="GO" id="GO:0004519">
    <property type="term" value="F:endonuclease activity"/>
    <property type="evidence" value="ECO:0007669"/>
    <property type="project" value="UniProtKB-KW"/>
</dbReference>
<dbReference type="Pfam" id="PF10117">
    <property type="entry name" value="McrBC"/>
    <property type="match status" value="1"/>
</dbReference>
<keyword evidence="1" id="KW-0255">Endonuclease</keyword>
<dbReference type="GO" id="GO:0009307">
    <property type="term" value="P:DNA restriction-modification system"/>
    <property type="evidence" value="ECO:0007669"/>
    <property type="project" value="InterPro"/>
</dbReference>
<proteinExistence type="predicted"/>
<dbReference type="AlphaFoldDB" id="A0AAP2DVQ4"/>
<evidence type="ECO:0000313" key="2">
    <source>
        <dbReference type="Proteomes" id="UP001319080"/>
    </source>
</evidence>